<dbReference type="OrthoDB" id="3365698at2759"/>
<name>A0A284R256_ARMOS</name>
<dbReference type="InterPro" id="IPR032675">
    <property type="entry name" value="LRR_dom_sf"/>
</dbReference>
<accession>A0A284R256</accession>
<dbReference type="OMA" id="DINCGRD"/>
<proteinExistence type="predicted"/>
<protein>
    <submittedName>
        <fullName evidence="1">Uncharacterized protein</fullName>
    </submittedName>
</protein>
<keyword evidence="2" id="KW-1185">Reference proteome</keyword>
<dbReference type="Gene3D" id="3.80.10.10">
    <property type="entry name" value="Ribonuclease Inhibitor"/>
    <property type="match status" value="1"/>
</dbReference>
<dbReference type="EMBL" id="FUEG01000004">
    <property type="protein sequence ID" value="SJL02798.1"/>
    <property type="molecule type" value="Genomic_DNA"/>
</dbReference>
<dbReference type="STRING" id="47428.A0A284R256"/>
<reference evidence="2" key="1">
    <citation type="journal article" date="2017" name="Nat. Ecol. Evol.">
        <title>Genome expansion and lineage-specific genetic innovations in the forest pathogenic fungi Armillaria.</title>
        <authorList>
            <person name="Sipos G."/>
            <person name="Prasanna A.N."/>
            <person name="Walter M.C."/>
            <person name="O'Connor E."/>
            <person name="Balint B."/>
            <person name="Krizsan K."/>
            <person name="Kiss B."/>
            <person name="Hess J."/>
            <person name="Varga T."/>
            <person name="Slot J."/>
            <person name="Riley R."/>
            <person name="Boka B."/>
            <person name="Rigling D."/>
            <person name="Barry K."/>
            <person name="Lee J."/>
            <person name="Mihaltcheva S."/>
            <person name="LaButti K."/>
            <person name="Lipzen A."/>
            <person name="Waldron R."/>
            <person name="Moloney N.M."/>
            <person name="Sperisen C."/>
            <person name="Kredics L."/>
            <person name="Vagvoelgyi C."/>
            <person name="Patrignani A."/>
            <person name="Fitzpatrick D."/>
            <person name="Nagy I."/>
            <person name="Doyle S."/>
            <person name="Anderson J.B."/>
            <person name="Grigoriev I.V."/>
            <person name="Gueldener U."/>
            <person name="Muensterkoetter M."/>
            <person name="Nagy L.G."/>
        </authorList>
    </citation>
    <scope>NUCLEOTIDE SEQUENCE [LARGE SCALE GENOMIC DNA]</scope>
    <source>
        <strain evidence="2">C18/9</strain>
    </source>
</reference>
<dbReference type="SUPFAM" id="SSF52047">
    <property type="entry name" value="RNI-like"/>
    <property type="match status" value="1"/>
</dbReference>
<evidence type="ECO:0000313" key="2">
    <source>
        <dbReference type="Proteomes" id="UP000219338"/>
    </source>
</evidence>
<dbReference type="Proteomes" id="UP000219338">
    <property type="component" value="Unassembled WGS sequence"/>
</dbReference>
<sequence>MAYIQTKKSDFDSRLAPLLPDYSHTPPDARIIELLRSNAPPTALERKSLEATISETPNRIAELDSLIHATTSLLGYLTKDRSQAIANQANAKKILSPSRRLPPEVLTKIFIRCWSFYGRSGPPLDPRAVPWKLTHVSKKWREVTIATPKLWSSICLNFVQDKFLRGSHVHKVAFMLGTNLDRARPHDLNVIIEYKDDISTHPACAVLLPSVRYWKSLEVVSGLSCDLSFLSPCRGFFDRLETAKVRGLHYGGSEAIDIFAVAPRLRSFTQTSHAPFLLPANLVEFDDTFPFNVHTYTTLRRLVNIETLSLSCISYSSELPRIRLPRLSQLELTVNLRSLSAAFVTYNHFELPFLTHLQMSLIFSHPKVPPQVLQPISSSKVTSLILTWFHCLSRKYSASDIELDLSSLCRLPNLQCLTVEDCPNINPFLGALSIHPGRNVLFPKMSKLDINCGRDFGLSEDLLDMHILVELIQSQRDQGALREFKMTWQRGLINDDADTRGRWQQLSTPGGGMQISASIKDKLIPRWLSERVCGVLSTSVDVVFVDK</sequence>
<organism evidence="1 2">
    <name type="scientific">Armillaria ostoyae</name>
    <name type="common">Armillaria root rot fungus</name>
    <dbReference type="NCBI Taxonomy" id="47428"/>
    <lineage>
        <taxon>Eukaryota</taxon>
        <taxon>Fungi</taxon>
        <taxon>Dikarya</taxon>
        <taxon>Basidiomycota</taxon>
        <taxon>Agaricomycotina</taxon>
        <taxon>Agaricomycetes</taxon>
        <taxon>Agaricomycetidae</taxon>
        <taxon>Agaricales</taxon>
        <taxon>Marasmiineae</taxon>
        <taxon>Physalacriaceae</taxon>
        <taxon>Armillaria</taxon>
    </lineage>
</organism>
<evidence type="ECO:0000313" key="1">
    <source>
        <dbReference type="EMBL" id="SJL02798.1"/>
    </source>
</evidence>
<gene>
    <name evidence="1" type="ORF">ARMOST_06135</name>
</gene>
<dbReference type="AlphaFoldDB" id="A0A284R256"/>